<dbReference type="RefSeq" id="WP_158715284.1">
    <property type="nucleotide sequence ID" value="NZ_BSRX01000074.1"/>
</dbReference>
<protein>
    <submittedName>
        <fullName evidence="1">Uncharacterized protein</fullName>
    </submittedName>
</protein>
<evidence type="ECO:0000313" key="1">
    <source>
        <dbReference type="EMBL" id="GLW59281.1"/>
    </source>
</evidence>
<organism evidence="1 2">
    <name type="scientific">Kitasatospora phosalacinea</name>
    <dbReference type="NCBI Taxonomy" id="2065"/>
    <lineage>
        <taxon>Bacteria</taxon>
        <taxon>Bacillati</taxon>
        <taxon>Actinomycetota</taxon>
        <taxon>Actinomycetes</taxon>
        <taxon>Kitasatosporales</taxon>
        <taxon>Streptomycetaceae</taxon>
        <taxon>Kitasatospora</taxon>
    </lineage>
</organism>
<comment type="caution">
    <text evidence="1">The sequence shown here is derived from an EMBL/GenBank/DDBJ whole genome shotgun (WGS) entry which is preliminary data.</text>
</comment>
<dbReference type="EMBL" id="BSRX01000074">
    <property type="protein sequence ID" value="GLW59281.1"/>
    <property type="molecule type" value="Genomic_DNA"/>
</dbReference>
<evidence type="ECO:0000313" key="2">
    <source>
        <dbReference type="Proteomes" id="UP001165143"/>
    </source>
</evidence>
<accession>A0A9W6PQX3</accession>
<dbReference type="Proteomes" id="UP001165143">
    <property type="component" value="Unassembled WGS sequence"/>
</dbReference>
<dbReference type="InterPro" id="IPR053860">
    <property type="entry name" value="DUF6932"/>
</dbReference>
<dbReference type="AlphaFoldDB" id="A0A9W6PQX3"/>
<dbReference type="OrthoDB" id="7032846at2"/>
<proteinExistence type="predicted"/>
<gene>
    <name evidence="1" type="ORF">Kpho01_72910</name>
</gene>
<dbReference type="Pfam" id="PF22014">
    <property type="entry name" value="DUF6932"/>
    <property type="match status" value="1"/>
</dbReference>
<reference evidence="1" key="1">
    <citation type="submission" date="2023-02" db="EMBL/GenBank/DDBJ databases">
        <title>Kitasatospora phosalacinea NBRC 14362.</title>
        <authorList>
            <person name="Ichikawa N."/>
            <person name="Sato H."/>
            <person name="Tonouchi N."/>
        </authorList>
    </citation>
    <scope>NUCLEOTIDE SEQUENCE</scope>
    <source>
        <strain evidence="1">NBRC 14362</strain>
    </source>
</reference>
<name>A0A9W6PQX3_9ACTN</name>
<sequence length="170" mass="18897">MIPELTVAGVLPPGRHLATFAEIDELFVKQAPHADRRRRIFRAFEIYMEQVADVLPSGSVWLDGGFCTYKSEPPKDMDLALLVDRAHTAGLSPEGWEKLDSLRTLQGVYSQMPKTLAERVQPMGGLIDSFIVVAGEPALEDYWHGLWSSVKGPDGEIMAGQVKGYLEVIW</sequence>